<dbReference type="InterPro" id="IPR013083">
    <property type="entry name" value="Znf_RING/FYVE/PHD"/>
</dbReference>
<dbReference type="PROSITE" id="PS50119">
    <property type="entry name" value="ZF_BBOX"/>
    <property type="match status" value="1"/>
</dbReference>
<dbReference type="PANTHER" id="PTHR25462:SF296">
    <property type="entry name" value="MEIOTIC P26, ISOFORM F"/>
    <property type="match status" value="1"/>
</dbReference>
<dbReference type="SUPFAM" id="SSF57845">
    <property type="entry name" value="B-box zinc-binding domain"/>
    <property type="match status" value="1"/>
</dbReference>
<comment type="caution">
    <text evidence="8">The sequence shown here is derived from an EMBL/GenBank/DDBJ whole genome shotgun (WGS) entry which is preliminary data.</text>
</comment>
<evidence type="ECO:0000313" key="9">
    <source>
        <dbReference type="Proteomes" id="UP001519460"/>
    </source>
</evidence>
<evidence type="ECO:0000256" key="5">
    <source>
        <dbReference type="SAM" id="MobiDB-lite"/>
    </source>
</evidence>
<keyword evidence="2 4" id="KW-0863">Zinc-finger</keyword>
<dbReference type="Proteomes" id="UP001519460">
    <property type="component" value="Unassembled WGS sequence"/>
</dbReference>
<feature type="region of interest" description="Disordered" evidence="5">
    <location>
        <begin position="383"/>
        <end position="413"/>
    </location>
</feature>
<evidence type="ECO:0000256" key="4">
    <source>
        <dbReference type="PROSITE-ProRule" id="PRU00024"/>
    </source>
</evidence>
<dbReference type="InterPro" id="IPR018957">
    <property type="entry name" value="Znf_C3HC4_RING-type"/>
</dbReference>
<evidence type="ECO:0000256" key="1">
    <source>
        <dbReference type="ARBA" id="ARBA00022723"/>
    </source>
</evidence>
<evidence type="ECO:0000256" key="2">
    <source>
        <dbReference type="ARBA" id="ARBA00022771"/>
    </source>
</evidence>
<keyword evidence="9" id="KW-1185">Reference proteome</keyword>
<keyword evidence="3" id="KW-0862">Zinc</keyword>
<dbReference type="SMART" id="SM00336">
    <property type="entry name" value="BBOX"/>
    <property type="match status" value="1"/>
</dbReference>
<dbReference type="Pfam" id="PF00097">
    <property type="entry name" value="zf-C3HC4"/>
    <property type="match status" value="1"/>
</dbReference>
<dbReference type="SUPFAM" id="SSF63829">
    <property type="entry name" value="Calcium-dependent phosphotriesterase"/>
    <property type="match status" value="1"/>
</dbReference>
<dbReference type="PROSITE" id="PS00518">
    <property type="entry name" value="ZF_RING_1"/>
    <property type="match status" value="1"/>
</dbReference>
<feature type="domain" description="RING-type" evidence="6">
    <location>
        <begin position="15"/>
        <end position="57"/>
    </location>
</feature>
<proteinExistence type="predicted"/>
<reference evidence="8 9" key="1">
    <citation type="journal article" date="2023" name="Sci. Data">
        <title>Genome assembly of the Korean intertidal mud-creeper Batillaria attramentaria.</title>
        <authorList>
            <person name="Patra A.K."/>
            <person name="Ho P.T."/>
            <person name="Jun S."/>
            <person name="Lee S.J."/>
            <person name="Kim Y."/>
            <person name="Won Y.J."/>
        </authorList>
    </citation>
    <scope>NUCLEOTIDE SEQUENCE [LARGE SCALE GENOMIC DNA]</scope>
    <source>
        <strain evidence="8">Wonlab-2016</strain>
    </source>
</reference>
<organism evidence="8 9">
    <name type="scientific">Batillaria attramentaria</name>
    <dbReference type="NCBI Taxonomy" id="370345"/>
    <lineage>
        <taxon>Eukaryota</taxon>
        <taxon>Metazoa</taxon>
        <taxon>Spiralia</taxon>
        <taxon>Lophotrochozoa</taxon>
        <taxon>Mollusca</taxon>
        <taxon>Gastropoda</taxon>
        <taxon>Caenogastropoda</taxon>
        <taxon>Sorbeoconcha</taxon>
        <taxon>Cerithioidea</taxon>
        <taxon>Batillariidae</taxon>
        <taxon>Batillaria</taxon>
    </lineage>
</organism>
<name>A0ABD0JYK6_9CAEN</name>
<keyword evidence="1" id="KW-0479">Metal-binding</keyword>
<evidence type="ECO:0000259" key="7">
    <source>
        <dbReference type="PROSITE" id="PS50119"/>
    </source>
</evidence>
<dbReference type="Pfam" id="PF00643">
    <property type="entry name" value="zf-B_box"/>
    <property type="match status" value="1"/>
</dbReference>
<dbReference type="SMART" id="SM00184">
    <property type="entry name" value="RING"/>
    <property type="match status" value="1"/>
</dbReference>
<dbReference type="InterPro" id="IPR047153">
    <property type="entry name" value="TRIM45/56/19-like"/>
</dbReference>
<gene>
    <name evidence="8" type="ORF">BaRGS_00028726</name>
</gene>
<dbReference type="Gene3D" id="3.30.40.10">
    <property type="entry name" value="Zinc/RING finger domain, C3HC4 (zinc finger)"/>
    <property type="match status" value="1"/>
</dbReference>
<protein>
    <submittedName>
        <fullName evidence="8">Uncharacterized protein</fullName>
    </submittedName>
</protein>
<accession>A0ABD0JYK6</accession>
<dbReference type="InterPro" id="IPR000315">
    <property type="entry name" value="Znf_B-box"/>
</dbReference>
<dbReference type="InterPro" id="IPR017907">
    <property type="entry name" value="Znf_RING_CS"/>
</dbReference>
<feature type="domain" description="B box-type" evidence="7">
    <location>
        <begin position="88"/>
        <end position="129"/>
    </location>
</feature>
<dbReference type="SUPFAM" id="SSF57850">
    <property type="entry name" value="RING/U-box"/>
    <property type="match status" value="1"/>
</dbReference>
<dbReference type="PANTHER" id="PTHR25462">
    <property type="entry name" value="BONUS, ISOFORM C-RELATED"/>
    <property type="match status" value="1"/>
</dbReference>
<dbReference type="InterPro" id="IPR001841">
    <property type="entry name" value="Znf_RING"/>
</dbReference>
<dbReference type="GO" id="GO:0008270">
    <property type="term" value="F:zinc ion binding"/>
    <property type="evidence" value="ECO:0007669"/>
    <property type="project" value="UniProtKB-KW"/>
</dbReference>
<evidence type="ECO:0000313" key="8">
    <source>
        <dbReference type="EMBL" id="KAK7479993.1"/>
    </source>
</evidence>
<dbReference type="PROSITE" id="PS50089">
    <property type="entry name" value="ZF_RING_2"/>
    <property type="match status" value="1"/>
</dbReference>
<evidence type="ECO:0000259" key="6">
    <source>
        <dbReference type="PROSITE" id="PS50089"/>
    </source>
</evidence>
<sequence>MAAAHHTGSKKNLTCGVCQDIYQSPRFLPCHHTFCQVCIEGLVNSARGRPFSCPVCRKPTAVPAGGLTAFQANYYITEEELEQARNHDDAAMCSTHTMEQLIFFCEQCDKAICLRCKLTSHEGHKTKDLQVVAADCKRQLSAVQSRLEGSIGRLSKLQVMAQDNLREAEKKRIAVKEQVHSQRDLLVARINTVCDTVLQDIDKLADALEGELQKDTEDIQRKLLSLLELQESVQHALSDACDAVVVATEKKTRESQCTEEALAALENDLPTTTKRPCLYSNVSSVTDQDIADFIGVPVTLNLASTSQTESISQVFRCGEDGSLRKVHTVCPFSHENVCAAFGGTAPLYKKELCAVREQCTFDFDANSTGELFAVVEQDRNGTNKTTPILGKGKKRKMADDSSPGAGQGEGKLGAHSTHTVRLYRGQCYEAVAKYAPPELPFHPTDVCFCQIDGAEKLVVADYMNDRLHVVRVDAAGTCQFERYLAAGSGYLVKPTTLNTDVHGNLWIGCANGWVLQCKTVSS</sequence>
<dbReference type="AlphaFoldDB" id="A0ABD0JYK6"/>
<evidence type="ECO:0000256" key="3">
    <source>
        <dbReference type="ARBA" id="ARBA00022833"/>
    </source>
</evidence>
<dbReference type="EMBL" id="JACVVK020000290">
    <property type="protein sequence ID" value="KAK7479993.1"/>
    <property type="molecule type" value="Genomic_DNA"/>
</dbReference>
<dbReference type="Gene3D" id="3.30.160.60">
    <property type="entry name" value="Classic Zinc Finger"/>
    <property type="match status" value="1"/>
</dbReference>